<dbReference type="InterPro" id="IPR003615">
    <property type="entry name" value="HNH_nuc"/>
</dbReference>
<dbReference type="InterPro" id="IPR002711">
    <property type="entry name" value="HNH"/>
</dbReference>
<sequence length="196" mass="21936">PTPTDDRTPAQRRADALIDICRLALRTRQLPDDGGEPPQLAITIAYQPLTHALSTATTDTGQRLSASTARRLACDARILPAVLGSAGQVLDTGRTQRLATGSLRRALHIRDGGCAFPDCDYPPRWTDAHHIVPWTHGGPTNLDNLVLLCRHHHRLIHQTDTAWHIRLGTDQRPEFIPPAHLDPQQRPRRNLYHQRQ</sequence>
<dbReference type="InterPro" id="IPR003870">
    <property type="entry name" value="DUF222"/>
</dbReference>
<feature type="compositionally biased region" description="Basic residues" evidence="2">
    <location>
        <begin position="186"/>
        <end position="196"/>
    </location>
</feature>
<dbReference type="EMBL" id="JBHTBJ010000049">
    <property type="protein sequence ID" value="MFC7279384.1"/>
    <property type="molecule type" value="Genomic_DNA"/>
</dbReference>
<organism evidence="4 5">
    <name type="scientific">Paractinoplanes rhizophilus</name>
    <dbReference type="NCBI Taxonomy" id="1416877"/>
    <lineage>
        <taxon>Bacteria</taxon>
        <taxon>Bacillati</taxon>
        <taxon>Actinomycetota</taxon>
        <taxon>Actinomycetes</taxon>
        <taxon>Micromonosporales</taxon>
        <taxon>Micromonosporaceae</taxon>
        <taxon>Paractinoplanes</taxon>
    </lineage>
</organism>
<dbReference type="CDD" id="cd00085">
    <property type="entry name" value="HNHc"/>
    <property type="match status" value="1"/>
</dbReference>
<feature type="domain" description="HNH nuclease" evidence="3">
    <location>
        <begin position="102"/>
        <end position="154"/>
    </location>
</feature>
<evidence type="ECO:0000313" key="4">
    <source>
        <dbReference type="EMBL" id="MFC7279384.1"/>
    </source>
</evidence>
<evidence type="ECO:0000256" key="2">
    <source>
        <dbReference type="SAM" id="MobiDB-lite"/>
    </source>
</evidence>
<gene>
    <name evidence="4" type="ORF">ACFQS1_35930</name>
</gene>
<proteinExistence type="inferred from homology"/>
<comment type="similarity">
    <text evidence="1">Belongs to the Rv1128c/1148c/1588c/1702c/1945/3466 family.</text>
</comment>
<protein>
    <submittedName>
        <fullName evidence="4">DUF222 domain-containing protein</fullName>
    </submittedName>
</protein>
<dbReference type="Pfam" id="PF02720">
    <property type="entry name" value="DUF222"/>
    <property type="match status" value="1"/>
</dbReference>
<keyword evidence="5" id="KW-1185">Reference proteome</keyword>
<reference evidence="5" key="1">
    <citation type="journal article" date="2019" name="Int. J. Syst. Evol. Microbiol.">
        <title>The Global Catalogue of Microorganisms (GCM) 10K type strain sequencing project: providing services to taxonomists for standard genome sequencing and annotation.</title>
        <authorList>
            <consortium name="The Broad Institute Genomics Platform"/>
            <consortium name="The Broad Institute Genome Sequencing Center for Infectious Disease"/>
            <person name="Wu L."/>
            <person name="Ma J."/>
        </authorList>
    </citation>
    <scope>NUCLEOTIDE SEQUENCE [LARGE SCALE GENOMIC DNA]</scope>
    <source>
        <strain evidence="5">XZYJT-10</strain>
    </source>
</reference>
<dbReference type="RefSeq" id="WP_378976661.1">
    <property type="nucleotide sequence ID" value="NZ_JBHTBJ010000049.1"/>
</dbReference>
<dbReference type="SMART" id="SM00507">
    <property type="entry name" value="HNHc"/>
    <property type="match status" value="1"/>
</dbReference>
<evidence type="ECO:0000256" key="1">
    <source>
        <dbReference type="ARBA" id="ARBA00023450"/>
    </source>
</evidence>
<evidence type="ECO:0000259" key="3">
    <source>
        <dbReference type="SMART" id="SM00507"/>
    </source>
</evidence>
<dbReference type="Gene3D" id="1.10.30.50">
    <property type="match status" value="1"/>
</dbReference>
<dbReference type="Proteomes" id="UP001596548">
    <property type="component" value="Unassembled WGS sequence"/>
</dbReference>
<name>A0ABW2I3L9_9ACTN</name>
<feature type="non-terminal residue" evidence="4">
    <location>
        <position position="1"/>
    </location>
</feature>
<comment type="caution">
    <text evidence="4">The sequence shown here is derived from an EMBL/GenBank/DDBJ whole genome shotgun (WGS) entry which is preliminary data.</text>
</comment>
<dbReference type="Pfam" id="PF01844">
    <property type="entry name" value="HNH"/>
    <property type="match status" value="1"/>
</dbReference>
<feature type="region of interest" description="Disordered" evidence="2">
    <location>
        <begin position="174"/>
        <end position="196"/>
    </location>
</feature>
<evidence type="ECO:0000313" key="5">
    <source>
        <dbReference type="Proteomes" id="UP001596548"/>
    </source>
</evidence>
<accession>A0ABW2I3L9</accession>